<keyword evidence="5 8" id="KW-0057">Aromatic amino acid biosynthesis</keyword>
<keyword evidence="6 8" id="KW-0456">Lyase</keyword>
<dbReference type="HAMAP" id="MF_00131">
    <property type="entry name" value="Trp_synth_alpha"/>
    <property type="match status" value="1"/>
</dbReference>
<evidence type="ECO:0000256" key="4">
    <source>
        <dbReference type="ARBA" id="ARBA00022822"/>
    </source>
</evidence>
<protein>
    <recommendedName>
        <fullName evidence="8">Tryptophan synthase alpha chain</fullName>
        <ecNumber evidence="8">4.2.1.20</ecNumber>
    </recommendedName>
</protein>
<comment type="function">
    <text evidence="8">The alpha subunit is responsible for the aldol cleavage of indoleglycerol phosphate to indole and glyceraldehyde 3-phosphate.</text>
</comment>
<comment type="similarity">
    <text evidence="8 9">Belongs to the TrpA family.</text>
</comment>
<comment type="subunit">
    <text evidence="2 8">Tetramer of two alpha and two beta chains.</text>
</comment>
<evidence type="ECO:0000256" key="6">
    <source>
        <dbReference type="ARBA" id="ARBA00023239"/>
    </source>
</evidence>
<dbReference type="PANTHER" id="PTHR43406:SF1">
    <property type="entry name" value="TRYPTOPHAN SYNTHASE ALPHA CHAIN, CHLOROPLASTIC"/>
    <property type="match status" value="1"/>
</dbReference>
<reference evidence="11" key="1">
    <citation type="journal article" date="2019" name="Int. J. Syst. Evol. Microbiol.">
        <title>The Global Catalogue of Microorganisms (GCM) 10K type strain sequencing project: providing services to taxonomists for standard genome sequencing and annotation.</title>
        <authorList>
            <consortium name="The Broad Institute Genomics Platform"/>
            <consortium name="The Broad Institute Genome Sequencing Center for Infectious Disease"/>
            <person name="Wu L."/>
            <person name="Ma J."/>
        </authorList>
    </citation>
    <scope>NUCLEOTIDE SEQUENCE [LARGE SCALE GENOMIC DNA]</scope>
    <source>
        <strain evidence="11">JCM 17986</strain>
    </source>
</reference>
<evidence type="ECO:0000256" key="2">
    <source>
        <dbReference type="ARBA" id="ARBA00011270"/>
    </source>
</evidence>
<dbReference type="EMBL" id="BAABHS010000004">
    <property type="protein sequence ID" value="GAA4954049.1"/>
    <property type="molecule type" value="Genomic_DNA"/>
</dbReference>
<sequence>MTRLTEVLAAAKAENRAALVGYLPAGYPSNEGSAAAARAMVEGGCDIIEIGLPYSDPQMDGPVIQRAVEHALAHGTNTHHVIDNVRAVAETGAAALCMTYWNPVERYGVERFAAELAAAGGSGVITPDLIPDEAADWIAATDKHGLDRIFLVAPSSTDARIQLTTDAAGGFVYAASTMGITGTRTQVGDKAAELVARTKKTTDLPVCVGLGVSNAAQAAEIAGYADGVIVGSAFVRALLDAPSEEAGLDAVRALAAELAQGVRAGR</sequence>
<dbReference type="Pfam" id="PF00290">
    <property type="entry name" value="Trp_syntA"/>
    <property type="match status" value="1"/>
</dbReference>
<feature type="active site" description="Proton acceptor" evidence="8">
    <location>
        <position position="60"/>
    </location>
</feature>
<dbReference type="EC" id="4.2.1.20" evidence="8"/>
<evidence type="ECO:0000313" key="11">
    <source>
        <dbReference type="Proteomes" id="UP001500466"/>
    </source>
</evidence>
<accession>A0ABP9GVR4</accession>
<evidence type="ECO:0000256" key="8">
    <source>
        <dbReference type="HAMAP-Rule" id="MF_00131"/>
    </source>
</evidence>
<evidence type="ECO:0000256" key="1">
    <source>
        <dbReference type="ARBA" id="ARBA00004733"/>
    </source>
</evidence>
<dbReference type="InterPro" id="IPR011060">
    <property type="entry name" value="RibuloseP-bd_barrel"/>
</dbReference>
<keyword evidence="4 8" id="KW-0822">Tryptophan biosynthesis</keyword>
<dbReference type="NCBIfam" id="TIGR00262">
    <property type="entry name" value="trpA"/>
    <property type="match status" value="1"/>
</dbReference>
<dbReference type="InterPro" id="IPR013785">
    <property type="entry name" value="Aldolase_TIM"/>
</dbReference>
<comment type="caution">
    <text evidence="10">The sequence shown here is derived from an EMBL/GenBank/DDBJ whole genome shotgun (WGS) entry which is preliminary data.</text>
</comment>
<feature type="active site" description="Proton acceptor" evidence="8">
    <location>
        <position position="49"/>
    </location>
</feature>
<dbReference type="Proteomes" id="UP001500466">
    <property type="component" value="Unassembled WGS sequence"/>
</dbReference>
<keyword evidence="11" id="KW-1185">Reference proteome</keyword>
<gene>
    <name evidence="8 10" type="primary">trpA</name>
    <name evidence="10" type="ORF">GCM10023205_14500</name>
</gene>
<keyword evidence="3 8" id="KW-0028">Amino-acid biosynthesis</keyword>
<proteinExistence type="inferred from homology"/>
<name>A0ABP9GVR4_9ACTN</name>
<evidence type="ECO:0000256" key="5">
    <source>
        <dbReference type="ARBA" id="ARBA00023141"/>
    </source>
</evidence>
<comment type="catalytic activity">
    <reaction evidence="7 8">
        <text>(1S,2R)-1-C-(indol-3-yl)glycerol 3-phosphate + L-serine = D-glyceraldehyde 3-phosphate + L-tryptophan + H2O</text>
        <dbReference type="Rhea" id="RHEA:10532"/>
        <dbReference type="ChEBI" id="CHEBI:15377"/>
        <dbReference type="ChEBI" id="CHEBI:33384"/>
        <dbReference type="ChEBI" id="CHEBI:57912"/>
        <dbReference type="ChEBI" id="CHEBI:58866"/>
        <dbReference type="ChEBI" id="CHEBI:59776"/>
        <dbReference type="EC" id="4.2.1.20"/>
    </reaction>
</comment>
<dbReference type="InterPro" id="IPR002028">
    <property type="entry name" value="Trp_synthase_suA"/>
</dbReference>
<evidence type="ECO:0000256" key="9">
    <source>
        <dbReference type="RuleBase" id="RU003662"/>
    </source>
</evidence>
<dbReference type="Gene3D" id="3.20.20.70">
    <property type="entry name" value="Aldolase class I"/>
    <property type="match status" value="1"/>
</dbReference>
<comment type="pathway">
    <text evidence="1 8">Amino-acid biosynthesis; L-tryptophan biosynthesis; L-tryptophan from chorismate: step 5/5.</text>
</comment>
<dbReference type="CDD" id="cd04724">
    <property type="entry name" value="Tryptophan_synthase_alpha"/>
    <property type="match status" value="1"/>
</dbReference>
<evidence type="ECO:0000313" key="10">
    <source>
        <dbReference type="EMBL" id="GAA4954049.1"/>
    </source>
</evidence>
<dbReference type="PANTHER" id="PTHR43406">
    <property type="entry name" value="TRYPTOPHAN SYNTHASE, ALPHA CHAIN"/>
    <property type="match status" value="1"/>
</dbReference>
<evidence type="ECO:0000256" key="7">
    <source>
        <dbReference type="ARBA" id="ARBA00049047"/>
    </source>
</evidence>
<dbReference type="RefSeq" id="WP_345674458.1">
    <property type="nucleotide sequence ID" value="NZ_BAABHS010000004.1"/>
</dbReference>
<organism evidence="10 11">
    <name type="scientific">Yinghuangia aomiensis</name>
    <dbReference type="NCBI Taxonomy" id="676205"/>
    <lineage>
        <taxon>Bacteria</taxon>
        <taxon>Bacillati</taxon>
        <taxon>Actinomycetota</taxon>
        <taxon>Actinomycetes</taxon>
        <taxon>Kitasatosporales</taxon>
        <taxon>Streptomycetaceae</taxon>
        <taxon>Yinghuangia</taxon>
    </lineage>
</organism>
<dbReference type="SUPFAM" id="SSF51366">
    <property type="entry name" value="Ribulose-phoshate binding barrel"/>
    <property type="match status" value="1"/>
</dbReference>
<evidence type="ECO:0000256" key="3">
    <source>
        <dbReference type="ARBA" id="ARBA00022605"/>
    </source>
</evidence>